<evidence type="ECO:0000256" key="1">
    <source>
        <dbReference type="SAM" id="SignalP"/>
    </source>
</evidence>
<feature type="signal peptide" evidence="1">
    <location>
        <begin position="1"/>
        <end position="21"/>
    </location>
</feature>
<organism evidence="2 3">
    <name type="scientific">Leeia aquatica</name>
    <dbReference type="NCBI Taxonomy" id="2725557"/>
    <lineage>
        <taxon>Bacteria</taxon>
        <taxon>Pseudomonadati</taxon>
        <taxon>Pseudomonadota</taxon>
        <taxon>Betaproteobacteria</taxon>
        <taxon>Neisseriales</taxon>
        <taxon>Leeiaceae</taxon>
        <taxon>Leeia</taxon>
    </lineage>
</organism>
<evidence type="ECO:0000313" key="3">
    <source>
        <dbReference type="Proteomes" id="UP000587991"/>
    </source>
</evidence>
<gene>
    <name evidence="2" type="ORF">HF682_04420</name>
</gene>
<dbReference type="Proteomes" id="UP000587991">
    <property type="component" value="Unassembled WGS sequence"/>
</dbReference>
<reference evidence="2 3" key="1">
    <citation type="submission" date="2020-04" db="EMBL/GenBank/DDBJ databases">
        <title>Draft genome of Leeia sp. IMCC25680.</title>
        <authorList>
            <person name="Song J."/>
            <person name="Cho J.-C."/>
        </authorList>
    </citation>
    <scope>NUCLEOTIDE SEQUENCE [LARGE SCALE GENOMIC DNA]</scope>
    <source>
        <strain evidence="2 3">IMCC25680</strain>
    </source>
</reference>
<sequence length="149" mass="16509">MRVNFCLLSLTSLLLSPLVHAGECAAGGKLLFQCTTSKGKQIVLCDSGKTIDYSFGPRGKPEIVVRAKRDEASTTQWHGMGRYMNYSVDVPNRDVSYSVYWGVDRLDEQHPVEAGVYVMQGETELANVKCDGRKPIAQHMEGVALREVE</sequence>
<accession>A0A847SBC9</accession>
<dbReference type="EMBL" id="JABAIM010000001">
    <property type="protein sequence ID" value="NLR74398.1"/>
    <property type="molecule type" value="Genomic_DNA"/>
</dbReference>
<protein>
    <recommendedName>
        <fullName evidence="4">Secreted protein</fullName>
    </recommendedName>
</protein>
<keyword evidence="1" id="KW-0732">Signal</keyword>
<evidence type="ECO:0008006" key="4">
    <source>
        <dbReference type="Google" id="ProtNLM"/>
    </source>
</evidence>
<feature type="chain" id="PRO_5032496710" description="Secreted protein" evidence="1">
    <location>
        <begin position="22"/>
        <end position="149"/>
    </location>
</feature>
<keyword evidence="3" id="KW-1185">Reference proteome</keyword>
<dbReference type="RefSeq" id="WP_168876015.1">
    <property type="nucleotide sequence ID" value="NZ_JABAIM010000001.1"/>
</dbReference>
<proteinExistence type="predicted"/>
<name>A0A847SBC9_9NEIS</name>
<evidence type="ECO:0000313" key="2">
    <source>
        <dbReference type="EMBL" id="NLR74398.1"/>
    </source>
</evidence>
<dbReference type="AlphaFoldDB" id="A0A847SBC9"/>
<comment type="caution">
    <text evidence="2">The sequence shown here is derived from an EMBL/GenBank/DDBJ whole genome shotgun (WGS) entry which is preliminary data.</text>
</comment>